<dbReference type="Proteomes" id="UP000265581">
    <property type="component" value="Unassembled WGS sequence"/>
</dbReference>
<evidence type="ECO:0000313" key="1">
    <source>
        <dbReference type="EMBL" id="REK73191.1"/>
    </source>
</evidence>
<dbReference type="OrthoDB" id="3748389at2"/>
<gene>
    <name evidence="1" type="ORF">DX116_06380</name>
</gene>
<reference evidence="1 2" key="1">
    <citation type="submission" date="2018-08" db="EMBL/GenBank/DDBJ databases">
        <title>Aeromicrobium sp. M2KJ-4, whole genome shotgun sequence.</title>
        <authorList>
            <person name="Tuo L."/>
        </authorList>
    </citation>
    <scope>NUCLEOTIDE SEQUENCE [LARGE SCALE GENOMIC DNA]</scope>
    <source>
        <strain evidence="1 2">M2KJ-4</strain>
    </source>
</reference>
<organism evidence="1 2">
    <name type="scientific">Aeromicrobium endophyticum</name>
    <dbReference type="NCBI Taxonomy" id="2292704"/>
    <lineage>
        <taxon>Bacteria</taxon>
        <taxon>Bacillati</taxon>
        <taxon>Actinomycetota</taxon>
        <taxon>Actinomycetes</taxon>
        <taxon>Propionibacteriales</taxon>
        <taxon>Nocardioidaceae</taxon>
        <taxon>Aeromicrobium</taxon>
    </lineage>
</organism>
<name>A0A371PB94_9ACTN</name>
<dbReference type="RefSeq" id="WP_119703304.1">
    <property type="nucleotide sequence ID" value="NZ_JBHSOI010000001.1"/>
</dbReference>
<keyword evidence="2" id="KW-1185">Reference proteome</keyword>
<evidence type="ECO:0000313" key="2">
    <source>
        <dbReference type="Proteomes" id="UP000265581"/>
    </source>
</evidence>
<protein>
    <submittedName>
        <fullName evidence="1">Uncharacterized protein</fullName>
    </submittedName>
</protein>
<sequence length="129" mass="14244">MGNDTNLPGDVIGIRVMNEYGGGLPLWPDDVDTDVEALDLSAGLRTDLMAFADRWDAAIPPEVYDDRWDGVPVMQLLVRAKYALGRRLHPARERAVKAEDEAIRRTGESLAVRVQQELGPGFDVAYVHG</sequence>
<comment type="caution">
    <text evidence="1">The sequence shown here is derived from an EMBL/GenBank/DDBJ whole genome shotgun (WGS) entry which is preliminary data.</text>
</comment>
<accession>A0A371PB94</accession>
<proteinExistence type="predicted"/>
<dbReference type="EMBL" id="QUBR01000001">
    <property type="protein sequence ID" value="REK73191.1"/>
    <property type="molecule type" value="Genomic_DNA"/>
</dbReference>
<dbReference type="AlphaFoldDB" id="A0A371PB94"/>